<organism evidence="1 2">
    <name type="scientific">Vaccinium darrowii</name>
    <dbReference type="NCBI Taxonomy" id="229202"/>
    <lineage>
        <taxon>Eukaryota</taxon>
        <taxon>Viridiplantae</taxon>
        <taxon>Streptophyta</taxon>
        <taxon>Embryophyta</taxon>
        <taxon>Tracheophyta</taxon>
        <taxon>Spermatophyta</taxon>
        <taxon>Magnoliopsida</taxon>
        <taxon>eudicotyledons</taxon>
        <taxon>Gunneridae</taxon>
        <taxon>Pentapetalae</taxon>
        <taxon>asterids</taxon>
        <taxon>Ericales</taxon>
        <taxon>Ericaceae</taxon>
        <taxon>Vaccinioideae</taxon>
        <taxon>Vaccinieae</taxon>
        <taxon>Vaccinium</taxon>
    </lineage>
</organism>
<gene>
    <name evidence="1" type="ORF">Vadar_017923</name>
</gene>
<sequence>MDHQYPSFSILFTSFLFILFLLQFVKRSKSNNISSSNLPPGPWKLPLIGNLHQLASSLPHHALRDLAKKYGPLMSLQLGEVLTVVVSSPEMATEVMKTHDIIFASRPHIIATRIMSYDSTNIAFSPYGPYWRQLRQISAIELLSPKRVLSFRTIRQEEVSKLIKSIALNEGSPVNLPKKLYSLAYEITSRAAFGKRFNDQEVFISIVKEAIKVAGGFNVADFYPSIEWLHNVSGVKSKLEKNHEEADRIMEIMINEHRTRKATDKGREDDDLVDALLEYHERGPNEFSLTVNNIKAVMLDIFAAGSDTTAATVEWAISEIIKNPKIMKKAQDEVRRVFDSKGNVDETGLEELKYLKLIIKETLRFHPPLPLLLPRVCGERCEINGYEIPEKAKVMINAWAIGRDPNHWEDAESFIPERFLDSTIDYKGNNFEYIPFGAGRRICPGMNYGLANVEFELAQLLFYFDWKLPGGMKPEELDMTEEFGVVVGRKEDLKVIPIPYKSCTI</sequence>
<comment type="caution">
    <text evidence="1">The sequence shown here is derived from an EMBL/GenBank/DDBJ whole genome shotgun (WGS) entry which is preliminary data.</text>
</comment>
<evidence type="ECO:0000313" key="2">
    <source>
        <dbReference type="Proteomes" id="UP000828048"/>
    </source>
</evidence>
<evidence type="ECO:0000313" key="1">
    <source>
        <dbReference type="EMBL" id="KAH7860782.1"/>
    </source>
</evidence>
<proteinExistence type="predicted"/>
<accession>A0ACB7Z5H3</accession>
<dbReference type="EMBL" id="CM037154">
    <property type="protein sequence ID" value="KAH7860782.1"/>
    <property type="molecule type" value="Genomic_DNA"/>
</dbReference>
<reference evidence="1 2" key="1">
    <citation type="journal article" date="2021" name="Hortic Res">
        <title>High-quality reference genome and annotation aids understanding of berry development for evergreen blueberry (Vaccinium darrowii).</title>
        <authorList>
            <person name="Yu J."/>
            <person name="Hulse-Kemp A.M."/>
            <person name="Babiker E."/>
            <person name="Staton M."/>
        </authorList>
    </citation>
    <scope>NUCLEOTIDE SEQUENCE [LARGE SCALE GENOMIC DNA]</scope>
    <source>
        <strain evidence="2">cv. NJ 8807/NJ 8810</strain>
        <tissue evidence="1">Young leaf</tissue>
    </source>
</reference>
<name>A0ACB7Z5H3_9ERIC</name>
<dbReference type="Proteomes" id="UP000828048">
    <property type="component" value="Chromosome 4"/>
</dbReference>
<protein>
    <submittedName>
        <fullName evidence="1">Uncharacterized protein</fullName>
    </submittedName>
</protein>
<keyword evidence="2" id="KW-1185">Reference proteome</keyword>